<comment type="caution">
    <text evidence="6">The sequence shown here is derived from an EMBL/GenBank/DDBJ whole genome shotgun (WGS) entry which is preliminary data.</text>
</comment>
<keyword evidence="4" id="KW-0472">Membrane</keyword>
<dbReference type="NCBIfam" id="TIGR02916">
    <property type="entry name" value="PEP_his_kin"/>
    <property type="match status" value="1"/>
</dbReference>
<dbReference type="Gene3D" id="3.30.565.10">
    <property type="entry name" value="Histidine kinase-like ATPase, C-terminal domain"/>
    <property type="match status" value="1"/>
</dbReference>
<dbReference type="InterPro" id="IPR036890">
    <property type="entry name" value="HATPase_C_sf"/>
</dbReference>
<dbReference type="Pfam" id="PF02518">
    <property type="entry name" value="HATPase_c"/>
    <property type="match status" value="1"/>
</dbReference>
<keyword evidence="4" id="KW-0812">Transmembrane</keyword>
<dbReference type="eggNOG" id="COG4251">
    <property type="taxonomic scope" value="Bacteria"/>
</dbReference>
<feature type="transmembrane region" description="Helical" evidence="4">
    <location>
        <begin position="12"/>
        <end position="28"/>
    </location>
</feature>
<evidence type="ECO:0000256" key="3">
    <source>
        <dbReference type="ARBA" id="ARBA00022553"/>
    </source>
</evidence>
<accession>A0A084ER63</accession>
<feature type="transmembrane region" description="Helical" evidence="4">
    <location>
        <begin position="92"/>
        <end position="110"/>
    </location>
</feature>
<dbReference type="SMART" id="SM00387">
    <property type="entry name" value="HATPase_c"/>
    <property type="match status" value="1"/>
</dbReference>
<dbReference type="PATRIC" id="fig|13690.10.peg.1219"/>
<keyword evidence="6" id="KW-0808">Transferase</keyword>
<dbReference type="PANTHER" id="PTHR43547:SF2">
    <property type="entry name" value="HYBRID SIGNAL TRANSDUCTION HISTIDINE KINASE C"/>
    <property type="match status" value="1"/>
</dbReference>
<feature type="transmembrane region" description="Helical" evidence="4">
    <location>
        <begin position="166"/>
        <end position="190"/>
    </location>
</feature>
<reference evidence="6 7" key="1">
    <citation type="submission" date="2014-03" db="EMBL/GenBank/DDBJ databases">
        <title>Genome sequence of Sphingobium yanoikuyae B1.</title>
        <authorList>
            <person name="Gan H.M."/>
            <person name="Gan H.Y."/>
            <person name="Savka M.A."/>
        </authorList>
    </citation>
    <scope>NUCLEOTIDE SEQUENCE [LARGE SCALE GENOMIC DNA]</scope>
    <source>
        <strain evidence="6 7">B1</strain>
    </source>
</reference>
<evidence type="ECO:0000313" key="7">
    <source>
        <dbReference type="Proteomes" id="UP000028534"/>
    </source>
</evidence>
<dbReference type="EC" id="2.7.13.3" evidence="2"/>
<keyword evidence="6" id="KW-0418">Kinase</keyword>
<evidence type="ECO:0000256" key="2">
    <source>
        <dbReference type="ARBA" id="ARBA00012438"/>
    </source>
</evidence>
<feature type="transmembrane region" description="Helical" evidence="4">
    <location>
        <begin position="236"/>
        <end position="257"/>
    </location>
</feature>
<dbReference type="SUPFAM" id="SSF55874">
    <property type="entry name" value="ATPase domain of HSP90 chaperone/DNA topoisomerase II/histidine kinase"/>
    <property type="match status" value="1"/>
</dbReference>
<dbReference type="RefSeq" id="WP_037517810.1">
    <property type="nucleotide sequence ID" value="NZ_JGVR01000004.1"/>
</dbReference>
<feature type="transmembrane region" description="Helical" evidence="4">
    <location>
        <begin position="130"/>
        <end position="154"/>
    </location>
</feature>
<dbReference type="Gene3D" id="3.30.450.40">
    <property type="match status" value="1"/>
</dbReference>
<gene>
    <name evidence="6" type="ORF">CP98_01179</name>
</gene>
<dbReference type="InterPro" id="IPR014265">
    <property type="entry name" value="XrtA/PrsK"/>
</dbReference>
<feature type="transmembrane region" description="Helical" evidence="4">
    <location>
        <begin position="196"/>
        <end position="215"/>
    </location>
</feature>
<dbReference type="PRINTS" id="PR00344">
    <property type="entry name" value="BCTRLSENSOR"/>
</dbReference>
<feature type="domain" description="Histidine kinase" evidence="5">
    <location>
        <begin position="480"/>
        <end position="681"/>
    </location>
</feature>
<organism evidence="6 7">
    <name type="scientific">Sphingobium yanoikuyae</name>
    <name type="common">Sphingomonas yanoikuyae</name>
    <dbReference type="NCBI Taxonomy" id="13690"/>
    <lineage>
        <taxon>Bacteria</taxon>
        <taxon>Pseudomonadati</taxon>
        <taxon>Pseudomonadota</taxon>
        <taxon>Alphaproteobacteria</taxon>
        <taxon>Sphingomonadales</taxon>
        <taxon>Sphingomonadaceae</taxon>
        <taxon>Sphingobium</taxon>
    </lineage>
</organism>
<dbReference type="Proteomes" id="UP000028534">
    <property type="component" value="Unassembled WGS sequence"/>
</dbReference>
<comment type="catalytic activity">
    <reaction evidence="1">
        <text>ATP + protein L-histidine = ADP + protein N-phospho-L-histidine.</text>
        <dbReference type="EC" id="2.7.13.3"/>
    </reaction>
</comment>
<dbReference type="InterPro" id="IPR029016">
    <property type="entry name" value="GAF-like_dom_sf"/>
</dbReference>
<dbReference type="AlphaFoldDB" id="A0A084ER63"/>
<dbReference type="STRING" id="13690.AX777_12555"/>
<dbReference type="InterPro" id="IPR004358">
    <property type="entry name" value="Sig_transdc_His_kin-like_C"/>
</dbReference>
<dbReference type="InterPro" id="IPR003594">
    <property type="entry name" value="HATPase_dom"/>
</dbReference>
<dbReference type="PROSITE" id="PS50109">
    <property type="entry name" value="HIS_KIN"/>
    <property type="match status" value="1"/>
</dbReference>
<name>A0A084ER63_SPHYA</name>
<dbReference type="EMBL" id="JGVR01000004">
    <property type="protein sequence ID" value="KEZ20455.1"/>
    <property type="molecule type" value="Genomic_DNA"/>
</dbReference>
<protein>
    <recommendedName>
        <fullName evidence="2">histidine kinase</fullName>
        <ecNumber evidence="2">2.7.13.3</ecNumber>
    </recommendedName>
</protein>
<evidence type="ECO:0000313" key="6">
    <source>
        <dbReference type="EMBL" id="KEZ20455.1"/>
    </source>
</evidence>
<evidence type="ECO:0000259" key="5">
    <source>
        <dbReference type="PROSITE" id="PS50109"/>
    </source>
</evidence>
<keyword evidence="4" id="KW-1133">Transmembrane helix</keyword>
<evidence type="ECO:0000256" key="4">
    <source>
        <dbReference type="SAM" id="Phobius"/>
    </source>
</evidence>
<proteinExistence type="predicted"/>
<dbReference type="InterPro" id="IPR005467">
    <property type="entry name" value="His_kinase_dom"/>
</dbReference>
<keyword evidence="3" id="KW-0597">Phosphoprotein</keyword>
<dbReference type="GO" id="GO:0000155">
    <property type="term" value="F:phosphorelay sensor kinase activity"/>
    <property type="evidence" value="ECO:0007669"/>
    <property type="project" value="TreeGrafter"/>
</dbReference>
<dbReference type="SUPFAM" id="SSF55781">
    <property type="entry name" value="GAF domain-like"/>
    <property type="match status" value="1"/>
</dbReference>
<evidence type="ECO:0000256" key="1">
    <source>
        <dbReference type="ARBA" id="ARBA00000085"/>
    </source>
</evidence>
<dbReference type="PANTHER" id="PTHR43547">
    <property type="entry name" value="TWO-COMPONENT HISTIDINE KINASE"/>
    <property type="match status" value="1"/>
</dbReference>
<feature type="transmembrane region" description="Helical" evidence="4">
    <location>
        <begin position="263"/>
        <end position="280"/>
    </location>
</feature>
<sequence length="693" mass="76012">MSALLQFIGDWGHALAAVLFAALGIFILRRRDDAAEPRMLASALLLTSCWALYVSFGGVDKPLSGIAESVRNAAWLMLLFVMLRRGPASRSGALVAVGLVYLAVAGLIFLQTSTDLTWRQLPVRSDLHQMLVAVSLVLRMMTAIGCLLLVHHLYTAWPSRDRGRVSLLLGALAAMWTYDLNLYVIGYFAMDRVNELYALRGPLMALLAPVIAIGMRKEMAGRLQLSRTIAFQSLSLVAVGLYVVVLTAAAVLIEMIAGPYARVVEIGAVFFVAVTALVLLPSPQMRALWKVQVAKHFFQHRYDYRTEWMRFGETIGRPGENAPPLGERVAKAVADITDSPAALLLLRTDDGRLAFEAQWNWPQEPIAGLSLPIDQLESWEGSGWIVDVGRIRDGDATFDLPLWLIEDAHVWALVPLLHYGRLIGAILLAPPPIDRRLDWEDFDMLRAAGRQAATHISEAQGQQALDDAQRFDEFNRRFAFIAHDIKNLVSQLSLLSRNAERHADNPDFRADMLLTLKESVGKMNDMLARLSQHNKGRPEEPRPVALGPLVDQVVRSRARQRAITVSGDVPVALADPARVEQILVHLLQNAIDASDADRPVELHLGSAHGQATLAVVDQGCGMTAEFIRRDLFKPFSSSKAGGFGLGAFEARSLAEAMGGRIDVESKPGVGSRFTLRLPLAPAPARDDVQGKAA</sequence>
<feature type="transmembrane region" description="Helical" evidence="4">
    <location>
        <begin position="40"/>
        <end position="59"/>
    </location>
</feature>